<evidence type="ECO:0000256" key="7">
    <source>
        <dbReference type="RuleBase" id="RU003653"/>
    </source>
</evidence>
<feature type="binding site" evidence="6">
    <location>
        <position position="233"/>
    </location>
    <ligand>
        <name>a divalent metal cation</name>
        <dbReference type="ChEBI" id="CHEBI:60240"/>
        <label>1</label>
    </ligand>
</feature>
<dbReference type="GO" id="GO:0004239">
    <property type="term" value="F:initiator methionyl aminopeptidase activity"/>
    <property type="evidence" value="ECO:0007669"/>
    <property type="project" value="UniProtKB-UniRule"/>
</dbReference>
<dbReference type="AlphaFoldDB" id="A0A0G1I0J3"/>
<evidence type="ECO:0000256" key="4">
    <source>
        <dbReference type="ARBA" id="ARBA00022723"/>
    </source>
</evidence>
<feature type="binding site" evidence="6">
    <location>
        <position position="169"/>
    </location>
    <ligand>
        <name>a divalent metal cation</name>
        <dbReference type="ChEBI" id="CHEBI:60240"/>
        <label>2</label>
        <note>catalytic</note>
    </ligand>
</feature>
<keyword evidence="3 6" id="KW-0645">Protease</keyword>
<comment type="catalytic activity">
    <reaction evidence="6 7">
        <text>Release of N-terminal amino acids, preferentially methionine, from peptides and arylamides.</text>
        <dbReference type="EC" id="3.4.11.18"/>
    </reaction>
</comment>
<dbReference type="Pfam" id="PF00557">
    <property type="entry name" value="Peptidase_M24"/>
    <property type="match status" value="1"/>
</dbReference>
<sequence length="253" mass="27202">MSINIKTSAELGIMADGGARLIEIFRAIKQQLVPGTTLKTLDNIARKAAEQQGGQPSFLGYRDYPAAICASVNHGIVHCIPNDYQLQAGDLVSIDCGLFYQGFHTDAAVTWIVGEDIHHYQPLLDQTYRSLLAGVNAVQAGVKVGEISSAIAETLKATQLTIMKQFVGHGVGRNLHEDPIVPNFVGHDKNVVLPAGSVIAIEPIAGRGTEDYGVTGDRWSTFTTDREPVAHFEMTVAVTEAGARILTPIDQVI</sequence>
<dbReference type="GO" id="GO:0005829">
    <property type="term" value="C:cytosol"/>
    <property type="evidence" value="ECO:0007669"/>
    <property type="project" value="TreeGrafter"/>
</dbReference>
<dbReference type="PANTHER" id="PTHR43330:SF27">
    <property type="entry name" value="METHIONINE AMINOPEPTIDASE"/>
    <property type="match status" value="1"/>
</dbReference>
<gene>
    <name evidence="6" type="primary">map</name>
    <name evidence="9" type="ORF">VE96_C0005G0035</name>
</gene>
<dbReference type="EC" id="3.4.11.18" evidence="6 7"/>
<dbReference type="NCBIfam" id="TIGR00500">
    <property type="entry name" value="met_pdase_I"/>
    <property type="match status" value="1"/>
</dbReference>
<evidence type="ECO:0000256" key="3">
    <source>
        <dbReference type="ARBA" id="ARBA00022670"/>
    </source>
</evidence>
<dbReference type="InterPro" id="IPR000994">
    <property type="entry name" value="Pept_M24"/>
</dbReference>
<name>A0A0G1I0J3_UNCK3</name>
<dbReference type="Proteomes" id="UP000034752">
    <property type="component" value="Unassembled WGS sequence"/>
</dbReference>
<dbReference type="PANTHER" id="PTHR43330">
    <property type="entry name" value="METHIONINE AMINOPEPTIDASE"/>
    <property type="match status" value="1"/>
</dbReference>
<proteinExistence type="inferred from homology"/>
<dbReference type="HAMAP" id="MF_01974">
    <property type="entry name" value="MetAP_1"/>
    <property type="match status" value="1"/>
</dbReference>
<evidence type="ECO:0000313" key="10">
    <source>
        <dbReference type="Proteomes" id="UP000034752"/>
    </source>
</evidence>
<dbReference type="SUPFAM" id="SSF55920">
    <property type="entry name" value="Creatinase/aminopeptidase"/>
    <property type="match status" value="1"/>
</dbReference>
<feature type="binding site" evidence="6">
    <location>
        <position position="233"/>
    </location>
    <ligand>
        <name>a divalent metal cation</name>
        <dbReference type="ChEBI" id="CHEBI:60240"/>
        <label>2</label>
        <note>catalytic</note>
    </ligand>
</feature>
<feature type="binding site" evidence="6">
    <location>
        <position position="106"/>
    </location>
    <ligand>
        <name>a divalent metal cation</name>
        <dbReference type="ChEBI" id="CHEBI:60240"/>
        <label>2</label>
        <note>catalytic</note>
    </ligand>
</feature>
<organism evidence="9 10">
    <name type="scientific">candidate division Kazan bacterium GW2011_GWA1_44_22</name>
    <dbReference type="NCBI Taxonomy" id="1620410"/>
    <lineage>
        <taxon>Bacteria</taxon>
        <taxon>Bacteria division Kazan-3B-28</taxon>
    </lineage>
</organism>
<keyword evidence="2 6" id="KW-0031">Aminopeptidase</keyword>
<dbReference type="Gene3D" id="3.90.230.10">
    <property type="entry name" value="Creatinase/methionine aminopeptidase superfamily"/>
    <property type="match status" value="1"/>
</dbReference>
<feature type="domain" description="Peptidase M24" evidence="8">
    <location>
        <begin position="22"/>
        <end position="240"/>
    </location>
</feature>
<evidence type="ECO:0000256" key="1">
    <source>
        <dbReference type="ARBA" id="ARBA00002521"/>
    </source>
</evidence>
<feature type="binding site" evidence="6">
    <location>
        <position position="95"/>
    </location>
    <ligand>
        <name>a divalent metal cation</name>
        <dbReference type="ChEBI" id="CHEBI:60240"/>
        <label>1</label>
    </ligand>
</feature>
<dbReference type="InterPro" id="IPR001714">
    <property type="entry name" value="Pept_M24_MAP"/>
</dbReference>
<dbReference type="PATRIC" id="fig|1620410.3.peg.138"/>
<keyword evidence="4 6" id="KW-0479">Metal-binding</keyword>
<protein>
    <recommendedName>
        <fullName evidence="6 7">Methionine aminopeptidase</fullName>
        <shortName evidence="6">MAP</shortName>
        <shortName evidence="6">MetAP</shortName>
        <ecNumber evidence="6 7">3.4.11.18</ecNumber>
    </recommendedName>
    <alternativeName>
        <fullName evidence="6">Peptidase M</fullName>
    </alternativeName>
</protein>
<comment type="subunit">
    <text evidence="6">Monomer.</text>
</comment>
<comment type="cofactor">
    <cofactor evidence="6">
        <name>Co(2+)</name>
        <dbReference type="ChEBI" id="CHEBI:48828"/>
    </cofactor>
    <cofactor evidence="6">
        <name>Zn(2+)</name>
        <dbReference type="ChEBI" id="CHEBI:29105"/>
    </cofactor>
    <cofactor evidence="6">
        <name>Mn(2+)</name>
        <dbReference type="ChEBI" id="CHEBI:29035"/>
    </cofactor>
    <cofactor evidence="6">
        <name>Fe(2+)</name>
        <dbReference type="ChEBI" id="CHEBI:29033"/>
    </cofactor>
    <text evidence="6">Binds 2 divalent metal cations per subunit. Has a high-affinity and a low affinity metal-binding site. The true nature of the physiological cofactor is under debate. The enzyme is active with cobalt, zinc, manganese or divalent iron ions. Most likely, methionine aminopeptidases function as mononuclear Fe(2+)-metalloproteases under physiological conditions, and the catalytically relevant metal-binding site has been assigned to the histidine-containing high-affinity site.</text>
</comment>
<dbReference type="GO" id="GO:0006508">
    <property type="term" value="P:proteolysis"/>
    <property type="evidence" value="ECO:0007669"/>
    <property type="project" value="UniProtKB-KW"/>
</dbReference>
<evidence type="ECO:0000256" key="5">
    <source>
        <dbReference type="ARBA" id="ARBA00022801"/>
    </source>
</evidence>
<reference evidence="9 10" key="1">
    <citation type="journal article" date="2015" name="Nature">
        <title>rRNA introns, odd ribosomes, and small enigmatic genomes across a large radiation of phyla.</title>
        <authorList>
            <person name="Brown C.T."/>
            <person name="Hug L.A."/>
            <person name="Thomas B.C."/>
            <person name="Sharon I."/>
            <person name="Castelle C.J."/>
            <person name="Singh A."/>
            <person name="Wilkins M.J."/>
            <person name="Williams K.H."/>
            <person name="Banfield J.F."/>
        </authorList>
    </citation>
    <scope>NUCLEOTIDE SEQUENCE [LARGE SCALE GENOMIC DNA]</scope>
</reference>
<dbReference type="GO" id="GO:0070006">
    <property type="term" value="F:metalloaminopeptidase activity"/>
    <property type="evidence" value="ECO:0007669"/>
    <property type="project" value="UniProtKB-UniRule"/>
</dbReference>
<dbReference type="GO" id="GO:0046872">
    <property type="term" value="F:metal ion binding"/>
    <property type="evidence" value="ECO:0007669"/>
    <property type="project" value="UniProtKB-UniRule"/>
</dbReference>
<comment type="similarity">
    <text evidence="6">Belongs to the peptidase M24A family. Methionine aminopeptidase type 1 subfamily.</text>
</comment>
<dbReference type="EMBL" id="LCIJ01000005">
    <property type="protein sequence ID" value="KKT52946.1"/>
    <property type="molecule type" value="Genomic_DNA"/>
</dbReference>
<evidence type="ECO:0000313" key="9">
    <source>
        <dbReference type="EMBL" id="KKT52946.1"/>
    </source>
</evidence>
<dbReference type="PRINTS" id="PR00599">
    <property type="entry name" value="MAPEPTIDASE"/>
</dbReference>
<evidence type="ECO:0000259" key="8">
    <source>
        <dbReference type="Pfam" id="PF00557"/>
    </source>
</evidence>
<feature type="binding site" evidence="6">
    <location>
        <position position="176"/>
    </location>
    <ligand>
        <name>substrate</name>
    </ligand>
</feature>
<feature type="binding site" evidence="6">
    <location>
        <position position="78"/>
    </location>
    <ligand>
        <name>substrate</name>
    </ligand>
</feature>
<dbReference type="InterPro" id="IPR002467">
    <property type="entry name" value="Pept_M24A_MAP1"/>
</dbReference>
<feature type="binding site" evidence="6">
    <location>
        <position position="106"/>
    </location>
    <ligand>
        <name>a divalent metal cation</name>
        <dbReference type="ChEBI" id="CHEBI:60240"/>
        <label>1</label>
    </ligand>
</feature>
<dbReference type="PROSITE" id="PS00680">
    <property type="entry name" value="MAP_1"/>
    <property type="match status" value="1"/>
</dbReference>
<evidence type="ECO:0000256" key="6">
    <source>
        <dbReference type="HAMAP-Rule" id="MF_01974"/>
    </source>
</evidence>
<keyword evidence="5 6" id="KW-0378">Hydrolase</keyword>
<feature type="binding site" evidence="6">
    <location>
        <position position="202"/>
    </location>
    <ligand>
        <name>a divalent metal cation</name>
        <dbReference type="ChEBI" id="CHEBI:60240"/>
        <label>2</label>
        <note>catalytic</note>
    </ligand>
</feature>
<evidence type="ECO:0000256" key="2">
    <source>
        <dbReference type="ARBA" id="ARBA00022438"/>
    </source>
</evidence>
<comment type="function">
    <text evidence="1 6">Removes the N-terminal methionine from nascent proteins. The N-terminal methionine is often cleaved when the second residue in the primary sequence is small and uncharged (Met-Ala-, Cys, Gly, Pro, Ser, Thr, or Val). Requires deformylation of the N(alpha)-formylated initiator methionine before it can be hydrolyzed.</text>
</comment>
<accession>A0A0G1I0J3</accession>
<dbReference type="InterPro" id="IPR036005">
    <property type="entry name" value="Creatinase/aminopeptidase-like"/>
</dbReference>
<comment type="caution">
    <text evidence="9">The sequence shown here is derived from an EMBL/GenBank/DDBJ whole genome shotgun (WGS) entry which is preliminary data.</text>
</comment>